<dbReference type="Proteomes" id="UP000199420">
    <property type="component" value="Unassembled WGS sequence"/>
</dbReference>
<evidence type="ECO:0000313" key="3">
    <source>
        <dbReference type="Proteomes" id="UP000199420"/>
    </source>
</evidence>
<dbReference type="Pfam" id="PF13302">
    <property type="entry name" value="Acetyltransf_3"/>
    <property type="match status" value="1"/>
</dbReference>
<dbReference type="SUPFAM" id="SSF55729">
    <property type="entry name" value="Acyl-CoA N-acyltransferases (Nat)"/>
    <property type="match status" value="1"/>
</dbReference>
<dbReference type="OrthoDB" id="9801656at2"/>
<dbReference type="STRING" id="529704.SAMN02927913_2136"/>
<dbReference type="EMBL" id="FNYC01000009">
    <property type="protein sequence ID" value="SEJ48622.1"/>
    <property type="molecule type" value="Genomic_DNA"/>
</dbReference>
<dbReference type="InterPro" id="IPR016181">
    <property type="entry name" value="Acyl_CoA_acyltransferase"/>
</dbReference>
<name>A0A1H6ZG30_9GAMM</name>
<keyword evidence="2" id="KW-0808">Transferase</keyword>
<reference evidence="2 3" key="1">
    <citation type="submission" date="2016-10" db="EMBL/GenBank/DDBJ databases">
        <authorList>
            <person name="de Groot N.N."/>
        </authorList>
    </citation>
    <scope>NUCLEOTIDE SEQUENCE [LARGE SCALE GENOMIC DNA]</scope>
    <source>
        <strain evidence="2 3">DSM 26515</strain>
    </source>
</reference>
<feature type="domain" description="N-acetyltransferase" evidence="1">
    <location>
        <begin position="13"/>
        <end position="173"/>
    </location>
</feature>
<dbReference type="InterPro" id="IPR000182">
    <property type="entry name" value="GNAT_dom"/>
</dbReference>
<dbReference type="PANTHER" id="PTHR43792">
    <property type="entry name" value="GNAT FAMILY, PUTATIVE (AFU_ORTHOLOGUE AFUA_3G00765)-RELATED-RELATED"/>
    <property type="match status" value="1"/>
</dbReference>
<proteinExistence type="predicted"/>
<gene>
    <name evidence="2" type="ORF">SAMN04487997_3538</name>
</gene>
<accession>A0A1H6ZG30</accession>
<dbReference type="GO" id="GO:0016747">
    <property type="term" value="F:acyltransferase activity, transferring groups other than amino-acyl groups"/>
    <property type="evidence" value="ECO:0007669"/>
    <property type="project" value="InterPro"/>
</dbReference>
<evidence type="ECO:0000259" key="1">
    <source>
        <dbReference type="PROSITE" id="PS51186"/>
    </source>
</evidence>
<dbReference type="RefSeq" id="WP_091336698.1">
    <property type="nucleotide sequence ID" value="NZ_FNYC01000009.1"/>
</dbReference>
<dbReference type="PANTHER" id="PTHR43792:SF1">
    <property type="entry name" value="N-ACETYLTRANSFERASE DOMAIN-CONTAINING PROTEIN"/>
    <property type="match status" value="1"/>
</dbReference>
<dbReference type="Gene3D" id="3.40.630.30">
    <property type="match status" value="1"/>
</dbReference>
<organism evidence="2 3">
    <name type="scientific">Frateuria terrea</name>
    <dbReference type="NCBI Taxonomy" id="529704"/>
    <lineage>
        <taxon>Bacteria</taxon>
        <taxon>Pseudomonadati</taxon>
        <taxon>Pseudomonadota</taxon>
        <taxon>Gammaproteobacteria</taxon>
        <taxon>Lysobacterales</taxon>
        <taxon>Rhodanobacteraceae</taxon>
        <taxon>Frateuria</taxon>
    </lineage>
</organism>
<evidence type="ECO:0000313" key="2">
    <source>
        <dbReference type="EMBL" id="SEJ48622.1"/>
    </source>
</evidence>
<keyword evidence="3" id="KW-1185">Reference proteome</keyword>
<protein>
    <submittedName>
        <fullName evidence="2">Protein N-acetyltransferase, RimJ/RimL family</fullName>
    </submittedName>
</protein>
<dbReference type="PROSITE" id="PS51186">
    <property type="entry name" value="GNAT"/>
    <property type="match status" value="1"/>
</dbReference>
<sequence>MHVPDIRIETDRLILRPPRIEDFDAYAANMADLEAARFIGGQQPRALAWRGFLASAGAWMIQGFSMFAVIEKASGQWIGRLGPWFPDGWPGTEVGWGLARAAWGKGYALEGATAAIDWAFDHLGWDEVIHSIHPDNKPSQALARRLGSACRGPGKLPAPYEDSPTEIWSQTRNQWRARRAVA</sequence>
<dbReference type="InterPro" id="IPR051531">
    <property type="entry name" value="N-acetyltransferase"/>
</dbReference>
<dbReference type="AlphaFoldDB" id="A0A1H6ZG30"/>